<evidence type="ECO:0000313" key="1">
    <source>
        <dbReference type="EMBL" id="GAG14338.1"/>
    </source>
</evidence>
<reference evidence="1" key="1">
    <citation type="journal article" date="2014" name="Front. Microbiol.">
        <title>High frequency of phylogenetically diverse reductive dehalogenase-homologous genes in deep subseafloor sedimentary metagenomes.</title>
        <authorList>
            <person name="Kawai M."/>
            <person name="Futagami T."/>
            <person name="Toyoda A."/>
            <person name="Takaki Y."/>
            <person name="Nishi S."/>
            <person name="Hori S."/>
            <person name="Arai W."/>
            <person name="Tsubouchi T."/>
            <person name="Morono Y."/>
            <person name="Uchiyama I."/>
            <person name="Ito T."/>
            <person name="Fujiyama A."/>
            <person name="Inagaki F."/>
            <person name="Takami H."/>
        </authorList>
    </citation>
    <scope>NUCLEOTIDE SEQUENCE</scope>
    <source>
        <strain evidence="1">Expedition CK06-06</strain>
    </source>
</reference>
<organism evidence="1">
    <name type="scientific">marine sediment metagenome</name>
    <dbReference type="NCBI Taxonomy" id="412755"/>
    <lineage>
        <taxon>unclassified sequences</taxon>
        <taxon>metagenomes</taxon>
        <taxon>ecological metagenomes</taxon>
    </lineage>
</organism>
<accession>X0VPD0</accession>
<protein>
    <submittedName>
        <fullName evidence="1">Uncharacterized protein</fullName>
    </submittedName>
</protein>
<name>X0VPD0_9ZZZZ</name>
<gene>
    <name evidence="1" type="ORF">S01H1_59472</name>
</gene>
<proteinExistence type="predicted"/>
<dbReference type="AlphaFoldDB" id="X0VPD0"/>
<feature type="non-terminal residue" evidence="1">
    <location>
        <position position="83"/>
    </location>
</feature>
<comment type="caution">
    <text evidence="1">The sequence shown here is derived from an EMBL/GenBank/DDBJ whole genome shotgun (WGS) entry which is preliminary data.</text>
</comment>
<sequence length="83" mass="8981">MGKTLRKIIFSSIIAGSLLLPSCGVKDISKKASDAITGEENAYDKALDIAKKLLLGYLSTKDDSGKSVFSQLREEENLNNFNG</sequence>
<dbReference type="EMBL" id="BARS01038896">
    <property type="protein sequence ID" value="GAG14338.1"/>
    <property type="molecule type" value="Genomic_DNA"/>
</dbReference>